<feature type="chain" id="PRO_5017013805" evidence="1">
    <location>
        <begin position="25"/>
        <end position="108"/>
    </location>
</feature>
<name>A0A344LAN3_9PSEU</name>
<dbReference type="KEGG" id="aab:A4R43_23565"/>
<dbReference type="OrthoDB" id="3630029at2"/>
<gene>
    <name evidence="2" type="ORF">A4R43_23565</name>
</gene>
<dbReference type="EMBL" id="CP015163">
    <property type="protein sequence ID" value="AXB45107.1"/>
    <property type="molecule type" value="Genomic_DNA"/>
</dbReference>
<keyword evidence="1" id="KW-0732">Signal</keyword>
<evidence type="ECO:0000313" key="2">
    <source>
        <dbReference type="EMBL" id="AXB45107.1"/>
    </source>
</evidence>
<protein>
    <submittedName>
        <fullName evidence="2">Uncharacterized protein</fullName>
    </submittedName>
</protein>
<evidence type="ECO:0000256" key="1">
    <source>
        <dbReference type="SAM" id="SignalP"/>
    </source>
</evidence>
<accession>A0A344LAN3</accession>
<organism evidence="2 3">
    <name type="scientific">Amycolatopsis albispora</name>
    <dbReference type="NCBI Taxonomy" id="1804986"/>
    <lineage>
        <taxon>Bacteria</taxon>
        <taxon>Bacillati</taxon>
        <taxon>Actinomycetota</taxon>
        <taxon>Actinomycetes</taxon>
        <taxon>Pseudonocardiales</taxon>
        <taxon>Pseudonocardiaceae</taxon>
        <taxon>Amycolatopsis</taxon>
    </lineage>
</organism>
<keyword evidence="3" id="KW-1185">Reference proteome</keyword>
<dbReference type="AlphaFoldDB" id="A0A344LAN3"/>
<evidence type="ECO:0000313" key="3">
    <source>
        <dbReference type="Proteomes" id="UP000250434"/>
    </source>
</evidence>
<reference evidence="2 3" key="1">
    <citation type="submission" date="2016-04" db="EMBL/GenBank/DDBJ databases">
        <title>Complete genome sequence and analysis of deep-sea sediment isolate, Amycolatopsis sp. WP1.</title>
        <authorList>
            <person name="Wang H."/>
            <person name="Chen S."/>
            <person name="Wu Q."/>
        </authorList>
    </citation>
    <scope>NUCLEOTIDE SEQUENCE [LARGE SCALE GENOMIC DNA]</scope>
    <source>
        <strain evidence="2 3">WP1</strain>
    </source>
</reference>
<dbReference type="Proteomes" id="UP000250434">
    <property type="component" value="Chromosome"/>
</dbReference>
<proteinExistence type="predicted"/>
<sequence length="108" mass="11212">MRAFATAAAVFGIVVTGLSLPAQAAEQGATAAQAPSDVIRTCGDGYAGYIRRFGKDALCLKPGTRTWGGFEAFECGGKVTVYFKDGSKIGCPTNFPSHGGVVKTVAYR</sequence>
<dbReference type="RefSeq" id="WP_113694363.1">
    <property type="nucleotide sequence ID" value="NZ_CP015163.1"/>
</dbReference>
<feature type="signal peptide" evidence="1">
    <location>
        <begin position="1"/>
        <end position="24"/>
    </location>
</feature>